<feature type="binding site" evidence="10">
    <location>
        <position position="69"/>
    </location>
    <ligand>
        <name>substrate</name>
    </ligand>
</feature>
<name>A0A4Z1BHB0_9STAP</name>
<sequence length="192" mass="21068">MADIVIASNNQGKINDFKAIFPNDNVIGISEVVKDFDVEETGTTFEENARLKSEAAAKALNKRVIADDSGLEVFTLNGEPGVYSARYAGLDKNDEANIDKLLHNLEGKEDREAQFVCVISMSAPGEPTQTFKGTVSGEITTERQGENGFGYDPIFFVPEKGKTMAQLTTEEKSEISHRGNAIKKLNAYLERD</sequence>
<evidence type="ECO:0000313" key="12">
    <source>
        <dbReference type="EMBL" id="TGN28534.1"/>
    </source>
</evidence>
<dbReference type="GO" id="GO:0035870">
    <property type="term" value="F:dITP diphosphatase activity"/>
    <property type="evidence" value="ECO:0007669"/>
    <property type="project" value="UniProtKB-UniRule"/>
</dbReference>
<comment type="catalytic activity">
    <reaction evidence="8 10">
        <text>dITP + H2O = dIMP + diphosphate + H(+)</text>
        <dbReference type="Rhea" id="RHEA:28342"/>
        <dbReference type="ChEBI" id="CHEBI:15377"/>
        <dbReference type="ChEBI" id="CHEBI:15378"/>
        <dbReference type="ChEBI" id="CHEBI:33019"/>
        <dbReference type="ChEBI" id="CHEBI:61194"/>
        <dbReference type="ChEBI" id="CHEBI:61382"/>
        <dbReference type="EC" id="3.6.1.66"/>
    </reaction>
</comment>
<evidence type="ECO:0000256" key="2">
    <source>
        <dbReference type="ARBA" id="ARBA00011738"/>
    </source>
</evidence>
<comment type="function">
    <text evidence="10">Pyrophosphatase that catalyzes the hydrolysis of nucleoside triphosphates to their monophosphate derivatives, with a high preference for the non-canonical purine nucleotides XTP (xanthosine triphosphate), dITP (deoxyinosine triphosphate) and ITP. Seems to function as a house-cleaning enzyme that removes non-canonical purine nucleotides from the nucleotide pool, thus preventing their incorporation into DNA/RNA and avoiding chromosomal lesions.</text>
</comment>
<evidence type="ECO:0000256" key="3">
    <source>
        <dbReference type="ARBA" id="ARBA00022723"/>
    </source>
</evidence>
<gene>
    <name evidence="12" type="ORF">E2558_02565</name>
</gene>
<dbReference type="NCBIfam" id="NF011397">
    <property type="entry name" value="PRK14822.1"/>
    <property type="match status" value="1"/>
</dbReference>
<dbReference type="GO" id="GO:0009117">
    <property type="term" value="P:nucleotide metabolic process"/>
    <property type="evidence" value="ECO:0007669"/>
    <property type="project" value="UniProtKB-KW"/>
</dbReference>
<feature type="binding site" evidence="10">
    <location>
        <position position="68"/>
    </location>
    <ligand>
        <name>Mg(2+)</name>
        <dbReference type="ChEBI" id="CHEBI:18420"/>
    </ligand>
</feature>
<comment type="catalytic activity">
    <reaction evidence="9 10">
        <text>XTP + H2O = XMP + diphosphate + H(+)</text>
        <dbReference type="Rhea" id="RHEA:28610"/>
        <dbReference type="ChEBI" id="CHEBI:15377"/>
        <dbReference type="ChEBI" id="CHEBI:15378"/>
        <dbReference type="ChEBI" id="CHEBI:33019"/>
        <dbReference type="ChEBI" id="CHEBI:57464"/>
        <dbReference type="ChEBI" id="CHEBI:61314"/>
        <dbReference type="EC" id="3.6.1.66"/>
    </reaction>
</comment>
<keyword evidence="4 10" id="KW-0547">Nucleotide-binding</keyword>
<comment type="subunit">
    <text evidence="2 10">Homodimer.</text>
</comment>
<dbReference type="HAMAP" id="MF_01405">
    <property type="entry name" value="Non_canon_purine_NTPase"/>
    <property type="match status" value="1"/>
</dbReference>
<dbReference type="GO" id="GO:0046872">
    <property type="term" value="F:metal ion binding"/>
    <property type="evidence" value="ECO:0007669"/>
    <property type="project" value="UniProtKB-KW"/>
</dbReference>
<dbReference type="GO" id="GO:0005829">
    <property type="term" value="C:cytosol"/>
    <property type="evidence" value="ECO:0007669"/>
    <property type="project" value="TreeGrafter"/>
</dbReference>
<dbReference type="InterPro" id="IPR020922">
    <property type="entry name" value="dITP/XTP_pyrophosphatase"/>
</dbReference>
<evidence type="ECO:0000313" key="13">
    <source>
        <dbReference type="Proteomes" id="UP000297459"/>
    </source>
</evidence>
<evidence type="ECO:0000256" key="10">
    <source>
        <dbReference type="HAMAP-Rule" id="MF_01405"/>
    </source>
</evidence>
<protein>
    <recommendedName>
        <fullName evidence="10">dITP/XTP pyrophosphatase</fullName>
        <ecNumber evidence="10">3.6.1.66</ecNumber>
    </recommendedName>
    <alternativeName>
        <fullName evidence="10">Non-canonical purine NTP pyrophosphatase</fullName>
    </alternativeName>
    <alternativeName>
        <fullName evidence="10">Non-standard purine NTP pyrophosphatase</fullName>
    </alternativeName>
    <alternativeName>
        <fullName evidence="10">Nucleoside-triphosphate diphosphatase</fullName>
    </alternativeName>
    <alternativeName>
        <fullName evidence="10">Nucleoside-triphosphate pyrophosphatase</fullName>
        <shortName evidence="10">NTPase</shortName>
    </alternativeName>
</protein>
<dbReference type="PANTHER" id="PTHR11067:SF9">
    <property type="entry name" value="INOSINE TRIPHOSPHATE PYROPHOSPHATASE"/>
    <property type="match status" value="1"/>
</dbReference>
<feature type="binding site" evidence="10">
    <location>
        <begin position="8"/>
        <end position="13"/>
    </location>
    <ligand>
        <name>substrate</name>
    </ligand>
</feature>
<dbReference type="Pfam" id="PF01725">
    <property type="entry name" value="Ham1p_like"/>
    <property type="match status" value="1"/>
</dbReference>
<keyword evidence="6 10" id="KW-0460">Magnesium</keyword>
<dbReference type="InterPro" id="IPR029001">
    <property type="entry name" value="ITPase-like_fam"/>
</dbReference>
<dbReference type="Gene3D" id="3.90.950.10">
    <property type="match status" value="1"/>
</dbReference>
<reference evidence="12 13" key="1">
    <citation type="submission" date="2019-04" db="EMBL/GenBank/DDBJ databases">
        <title>Genomic characterization of Staphylococcus petrasii strains.</title>
        <authorList>
            <person name="Vrbovska V."/>
            <person name="Kovarovic V."/>
            <person name="Maslanova I."/>
            <person name="Indrakova A."/>
            <person name="Petras P."/>
            <person name="Sedo O."/>
            <person name="Svec P."/>
            <person name="Fisarova L."/>
            <person name="Sedlacek I."/>
            <person name="Doskar J."/>
            <person name="Pantucek R."/>
        </authorList>
    </citation>
    <scope>NUCLEOTIDE SEQUENCE [LARGE SCALE GENOMIC DNA]</scope>
    <source>
        <strain evidence="12 13">CCM 8529</strain>
    </source>
</reference>
<proteinExistence type="inferred from homology"/>
<dbReference type="GO" id="GO:0000166">
    <property type="term" value="F:nucleotide binding"/>
    <property type="evidence" value="ECO:0007669"/>
    <property type="project" value="UniProtKB-KW"/>
</dbReference>
<dbReference type="SUPFAM" id="SSF52972">
    <property type="entry name" value="ITPase-like"/>
    <property type="match status" value="1"/>
</dbReference>
<dbReference type="RefSeq" id="WP_126565411.1">
    <property type="nucleotide sequence ID" value="NZ_BMCY01000001.1"/>
</dbReference>
<feature type="active site" description="Proton acceptor" evidence="10">
    <location>
        <position position="68"/>
    </location>
</feature>
<dbReference type="Proteomes" id="UP000297459">
    <property type="component" value="Unassembled WGS sequence"/>
</dbReference>
<evidence type="ECO:0000256" key="6">
    <source>
        <dbReference type="ARBA" id="ARBA00022842"/>
    </source>
</evidence>
<keyword evidence="5 10" id="KW-0378">Hydrolase</keyword>
<dbReference type="EC" id="3.6.1.66" evidence="10"/>
<feature type="binding site" evidence="10">
    <location>
        <position position="172"/>
    </location>
    <ligand>
        <name>substrate</name>
    </ligand>
</feature>
<feature type="binding site" evidence="10">
    <location>
        <begin position="177"/>
        <end position="178"/>
    </location>
    <ligand>
        <name>substrate</name>
    </ligand>
</feature>
<dbReference type="GO" id="GO:0009146">
    <property type="term" value="P:purine nucleoside triphosphate catabolic process"/>
    <property type="evidence" value="ECO:0007669"/>
    <property type="project" value="UniProtKB-UniRule"/>
</dbReference>
<evidence type="ECO:0000256" key="11">
    <source>
        <dbReference type="RuleBase" id="RU003781"/>
    </source>
</evidence>
<dbReference type="GO" id="GO:0017111">
    <property type="term" value="F:ribonucleoside triphosphate phosphatase activity"/>
    <property type="evidence" value="ECO:0007669"/>
    <property type="project" value="InterPro"/>
</dbReference>
<evidence type="ECO:0000256" key="4">
    <source>
        <dbReference type="ARBA" id="ARBA00022741"/>
    </source>
</evidence>
<feature type="binding site" evidence="10">
    <location>
        <begin position="149"/>
        <end position="152"/>
    </location>
    <ligand>
        <name>substrate</name>
    </ligand>
</feature>
<dbReference type="EMBL" id="SRPJ01000001">
    <property type="protein sequence ID" value="TGN28534.1"/>
    <property type="molecule type" value="Genomic_DNA"/>
</dbReference>
<feature type="binding site" evidence="10">
    <location>
        <position position="39"/>
    </location>
    <ligand>
        <name>Mg(2+)</name>
        <dbReference type="ChEBI" id="CHEBI:18420"/>
    </ligand>
</feature>
<dbReference type="GO" id="GO:0036222">
    <property type="term" value="F:XTP diphosphatase activity"/>
    <property type="evidence" value="ECO:0007669"/>
    <property type="project" value="UniProtKB-UniRule"/>
</dbReference>
<dbReference type="GO" id="GO:0036220">
    <property type="term" value="F:ITP diphosphatase activity"/>
    <property type="evidence" value="ECO:0007669"/>
    <property type="project" value="UniProtKB-UniRule"/>
</dbReference>
<keyword evidence="7 10" id="KW-0546">Nucleotide metabolism</keyword>
<evidence type="ECO:0000256" key="7">
    <source>
        <dbReference type="ARBA" id="ARBA00023080"/>
    </source>
</evidence>
<organism evidence="12 13">
    <name type="scientific">Staphylococcus pragensis</name>
    <dbReference type="NCBI Taxonomy" id="1611836"/>
    <lineage>
        <taxon>Bacteria</taxon>
        <taxon>Bacillati</taxon>
        <taxon>Bacillota</taxon>
        <taxon>Bacilli</taxon>
        <taxon>Bacillales</taxon>
        <taxon>Staphylococcaceae</taxon>
        <taxon>Staphylococcus</taxon>
    </lineage>
</organism>
<evidence type="ECO:0000256" key="8">
    <source>
        <dbReference type="ARBA" id="ARBA00051875"/>
    </source>
</evidence>
<evidence type="ECO:0000256" key="5">
    <source>
        <dbReference type="ARBA" id="ARBA00022801"/>
    </source>
</evidence>
<dbReference type="FunFam" id="3.90.950.10:FF:000001">
    <property type="entry name" value="dITP/XTP pyrophosphatase"/>
    <property type="match status" value="1"/>
</dbReference>
<comment type="caution">
    <text evidence="12">The sequence shown here is derived from an EMBL/GenBank/DDBJ whole genome shotgun (WGS) entry which is preliminary data.</text>
</comment>
<comment type="catalytic activity">
    <reaction evidence="10">
        <text>ITP + H2O = IMP + diphosphate + H(+)</text>
        <dbReference type="Rhea" id="RHEA:29399"/>
        <dbReference type="ChEBI" id="CHEBI:15377"/>
        <dbReference type="ChEBI" id="CHEBI:15378"/>
        <dbReference type="ChEBI" id="CHEBI:33019"/>
        <dbReference type="ChEBI" id="CHEBI:58053"/>
        <dbReference type="ChEBI" id="CHEBI:61402"/>
        <dbReference type="EC" id="3.6.1.66"/>
    </reaction>
</comment>
<dbReference type="NCBIfam" id="TIGR00042">
    <property type="entry name" value="RdgB/HAM1 family non-canonical purine NTP pyrophosphatase"/>
    <property type="match status" value="1"/>
</dbReference>
<keyword evidence="3 10" id="KW-0479">Metal-binding</keyword>
<comment type="similarity">
    <text evidence="1 10 11">Belongs to the HAM1 NTPase family.</text>
</comment>
<dbReference type="AlphaFoldDB" id="A0A4Z1BHB0"/>
<evidence type="ECO:0000256" key="9">
    <source>
        <dbReference type="ARBA" id="ARBA00052017"/>
    </source>
</evidence>
<dbReference type="InterPro" id="IPR002637">
    <property type="entry name" value="RdgB/HAM1"/>
</dbReference>
<dbReference type="PANTHER" id="PTHR11067">
    <property type="entry name" value="INOSINE TRIPHOSPHATE PYROPHOSPHATASE/HAM1 PROTEIN"/>
    <property type="match status" value="1"/>
</dbReference>
<comment type="cofactor">
    <cofactor evidence="10">
        <name>Mg(2+)</name>
        <dbReference type="ChEBI" id="CHEBI:18420"/>
    </cofactor>
    <text evidence="10">Binds 1 Mg(2+) ion per subunit.</text>
</comment>
<dbReference type="CDD" id="cd00515">
    <property type="entry name" value="HAM1"/>
    <property type="match status" value="1"/>
</dbReference>
<keyword evidence="13" id="KW-1185">Reference proteome</keyword>
<accession>A0A4Z1BHB0</accession>
<evidence type="ECO:0000256" key="1">
    <source>
        <dbReference type="ARBA" id="ARBA00008023"/>
    </source>
</evidence>